<name>A0ABZ3EEW8_9STAP</name>
<organism evidence="2 3">
    <name type="scientific">Staphylococcus hsinchuensis</name>
    <dbReference type="NCBI Taxonomy" id="3051183"/>
    <lineage>
        <taxon>Bacteria</taxon>
        <taxon>Bacillati</taxon>
        <taxon>Bacillota</taxon>
        <taxon>Bacilli</taxon>
        <taxon>Bacillales</taxon>
        <taxon>Staphylococcaceae</taxon>
        <taxon>Staphylococcus</taxon>
    </lineage>
</organism>
<evidence type="ECO:0000313" key="2">
    <source>
        <dbReference type="EMBL" id="XAF71072.1"/>
    </source>
</evidence>
<accession>A0ABZ3EEW8</accession>
<dbReference type="Pfam" id="PF18899">
    <property type="entry name" value="DUF5655"/>
    <property type="match status" value="1"/>
</dbReference>
<evidence type="ECO:0000313" key="3">
    <source>
        <dbReference type="Proteomes" id="UP001436297"/>
    </source>
</evidence>
<protein>
    <submittedName>
        <fullName evidence="2">DUF5655 domain-containing protein</fullName>
    </submittedName>
</protein>
<sequence>MGDIKLFDISGEKAYELKGAAVVIERSLQEIIEHNTESLLGITFLASEYTTGKKHSGRIDTLGIDENYSPVILEYKRATNENVINQGLFYLDWLMDHKAEFELLVMKKVGKEVSDKIDWKTPRLLCIAGGFTRYDEYAVQQINRNIELYRYKQFDNQYLMLDLINATVAKNAESYVNQKSSSSTANHPIQLTVNENIEKAGQELTDLYHELYDYLDALGDDVQVKELKYYIAFKRIKNFVCVEVYPKQNKIQLYVKVDLTQVNFESSFTRDVTNVGHYGTGNLSITIKNQHDLEKAKPYIEESYNNN</sequence>
<evidence type="ECO:0000259" key="1">
    <source>
        <dbReference type="Pfam" id="PF18899"/>
    </source>
</evidence>
<dbReference type="Gene3D" id="3.40.1350.10">
    <property type="match status" value="1"/>
</dbReference>
<dbReference type="RefSeq" id="WP_342610491.1">
    <property type="nucleotide sequence ID" value="NZ_CP128355.1"/>
</dbReference>
<dbReference type="EMBL" id="CP128355">
    <property type="protein sequence ID" value="XAF71072.1"/>
    <property type="molecule type" value="Genomic_DNA"/>
</dbReference>
<gene>
    <name evidence="2" type="ORF">QQM35_02830</name>
</gene>
<proteinExistence type="predicted"/>
<dbReference type="InterPro" id="IPR011856">
    <property type="entry name" value="tRNA_endonuc-like_dom_sf"/>
</dbReference>
<reference evidence="2 3" key="1">
    <citation type="journal article" date="2024" name="Pathogens">
        <title>Staphylococcus hsinchuensis sp. nov., Isolated from Soymilk.</title>
        <authorList>
            <person name="Wang Y.T."/>
            <person name="Lin Y.C."/>
            <person name="Hsieh Y.H."/>
            <person name="Lin Y.T."/>
            <person name="Hamada M."/>
            <person name="Chen C.C."/>
            <person name="Liou J.S."/>
            <person name="Lee A.Y."/>
            <person name="Zhang W.L."/>
            <person name="Chen Y.T."/>
            <person name="Huang C.H."/>
        </authorList>
    </citation>
    <scope>NUCLEOTIDE SEQUENCE [LARGE SCALE GENOMIC DNA]</scope>
    <source>
        <strain evidence="2 3">H164</strain>
    </source>
</reference>
<feature type="domain" description="DUF5655" evidence="1">
    <location>
        <begin position="197"/>
        <end position="307"/>
    </location>
</feature>
<dbReference type="InterPro" id="IPR043714">
    <property type="entry name" value="DUF5655"/>
</dbReference>
<dbReference type="Proteomes" id="UP001436297">
    <property type="component" value="Chromosome"/>
</dbReference>
<keyword evidence="3" id="KW-1185">Reference proteome</keyword>